<evidence type="ECO:0000256" key="1">
    <source>
        <dbReference type="SAM" id="Phobius"/>
    </source>
</evidence>
<feature type="transmembrane region" description="Helical" evidence="1">
    <location>
        <begin position="51"/>
        <end position="79"/>
    </location>
</feature>
<evidence type="ECO:0000313" key="3">
    <source>
        <dbReference type="Proteomes" id="UP001149140"/>
    </source>
</evidence>
<dbReference type="EMBL" id="JAPDOD010000001">
    <property type="protein sequence ID" value="MDA0158793.1"/>
    <property type="molecule type" value="Genomic_DNA"/>
</dbReference>
<keyword evidence="1" id="KW-0472">Membrane</keyword>
<keyword evidence="1" id="KW-0812">Transmembrane</keyword>
<organism evidence="2 3">
    <name type="scientific">Solirubrobacter ginsenosidimutans</name>
    <dbReference type="NCBI Taxonomy" id="490573"/>
    <lineage>
        <taxon>Bacteria</taxon>
        <taxon>Bacillati</taxon>
        <taxon>Actinomycetota</taxon>
        <taxon>Thermoleophilia</taxon>
        <taxon>Solirubrobacterales</taxon>
        <taxon>Solirubrobacteraceae</taxon>
        <taxon>Solirubrobacter</taxon>
    </lineage>
</organism>
<name>A0A9X3MPC1_9ACTN</name>
<dbReference type="Proteomes" id="UP001149140">
    <property type="component" value="Unassembled WGS sequence"/>
</dbReference>
<reference evidence="2" key="1">
    <citation type="submission" date="2022-10" db="EMBL/GenBank/DDBJ databases">
        <title>The WGS of Solirubrobacter ginsenosidimutans DSM 21036.</title>
        <authorList>
            <person name="Jiang Z."/>
        </authorList>
    </citation>
    <scope>NUCLEOTIDE SEQUENCE</scope>
    <source>
        <strain evidence="2">DSM 21036</strain>
    </source>
</reference>
<protein>
    <submittedName>
        <fullName evidence="2">Uncharacterized protein</fullName>
    </submittedName>
</protein>
<dbReference type="AlphaFoldDB" id="A0A9X3MPC1"/>
<keyword evidence="1" id="KW-1133">Transmembrane helix</keyword>
<gene>
    <name evidence="2" type="ORF">OM076_00835</name>
</gene>
<sequence length="84" mass="8622">MFAVLASWSAGAFDDVLLVFTAAPSIMAGAVTTAGLAFRHCRRSGGSRDRAASLAVASIATAFGIGLALYAALLIYAYLYVFAA</sequence>
<evidence type="ECO:0000313" key="2">
    <source>
        <dbReference type="EMBL" id="MDA0158793.1"/>
    </source>
</evidence>
<keyword evidence="3" id="KW-1185">Reference proteome</keyword>
<accession>A0A9X3MPC1</accession>
<proteinExistence type="predicted"/>
<feature type="transmembrane region" description="Helical" evidence="1">
    <location>
        <begin position="16"/>
        <end position="39"/>
    </location>
</feature>
<comment type="caution">
    <text evidence="2">The sequence shown here is derived from an EMBL/GenBank/DDBJ whole genome shotgun (WGS) entry which is preliminary data.</text>
</comment>